<gene>
    <name evidence="2" type="ORF">g.38309</name>
    <name evidence="1" type="ORF">g.38310</name>
</gene>
<evidence type="ECO:0000313" key="2">
    <source>
        <dbReference type="EMBL" id="JAS64469.1"/>
    </source>
</evidence>
<evidence type="ECO:0000313" key="1">
    <source>
        <dbReference type="EMBL" id="JAS41845.1"/>
    </source>
</evidence>
<dbReference type="Gene3D" id="1.25.40.10">
    <property type="entry name" value="Tetratricopeptide repeat domain"/>
    <property type="match status" value="1"/>
</dbReference>
<dbReference type="InterPro" id="IPR052748">
    <property type="entry name" value="ISR_Activator"/>
</dbReference>
<dbReference type="Pfam" id="PF08238">
    <property type="entry name" value="Sel1"/>
    <property type="match status" value="3"/>
</dbReference>
<sequence length="364" mass="40757">MWRHLTRNFQQGFKRSLGFAEKSDSCIKDGKGSSSNNPKCIATTELLPGALDNLNHCLFKVNGDQGQGDYYQRSNNIGQHTFFEAFGWSGALVFGWVISKQFWLSHTWTRDRDEQNEPNKCPRKSFVELIARIVKTQPPVSFILPQLQTTQAVKSNQGNEGKSSSDLDEEFETAAKELQEVHNRAIAEALNRRGISCLSKSTASEAFKYFKKSSDLNYAPASFNMGQCCELGIGTKQDFKKAAEWYRIASEQGHATAMYNLGVFYAHGWGGLQANIETAKHLFGKAAKLGQTDAKAALDKEFKSKDTLISLQKTKEVEMGNQLKSHEMDLIINSMRSGLTDDVFPRGFAKDKHWNIPINSTVAF</sequence>
<dbReference type="EMBL" id="GECZ01027924">
    <property type="protein sequence ID" value="JAS41845.1"/>
    <property type="molecule type" value="Transcribed_RNA"/>
</dbReference>
<accession>A0A1B6GPY3</accession>
<dbReference type="PANTHER" id="PTHR45011">
    <property type="entry name" value="DAP3-BINDING CELL DEATH ENHANCER 1"/>
    <property type="match status" value="1"/>
</dbReference>
<dbReference type="SUPFAM" id="SSF81901">
    <property type="entry name" value="HCP-like"/>
    <property type="match status" value="1"/>
</dbReference>
<dbReference type="InterPro" id="IPR011990">
    <property type="entry name" value="TPR-like_helical_dom_sf"/>
</dbReference>
<reference evidence="2" key="1">
    <citation type="submission" date="2015-11" db="EMBL/GenBank/DDBJ databases">
        <title>De novo transcriptome assembly of four potential Pierce s Disease insect vectors from Arizona vineyards.</title>
        <authorList>
            <person name="Tassone E.E."/>
        </authorList>
    </citation>
    <scope>NUCLEOTIDE SEQUENCE</scope>
</reference>
<proteinExistence type="predicted"/>
<dbReference type="AlphaFoldDB" id="A0A1B6GPY3"/>
<protein>
    <submittedName>
        <fullName evidence="2">Uncharacterized protein</fullName>
    </submittedName>
</protein>
<name>A0A1B6GPY3_9HEMI</name>
<dbReference type="EMBL" id="GECZ01005300">
    <property type="protein sequence ID" value="JAS64469.1"/>
    <property type="molecule type" value="Transcribed_RNA"/>
</dbReference>
<dbReference type="SMART" id="SM00671">
    <property type="entry name" value="SEL1"/>
    <property type="match status" value="3"/>
</dbReference>
<dbReference type="InterPro" id="IPR006597">
    <property type="entry name" value="Sel1-like"/>
</dbReference>
<dbReference type="PANTHER" id="PTHR45011:SF1">
    <property type="entry name" value="DAP3-BINDING CELL DEATH ENHANCER 1"/>
    <property type="match status" value="1"/>
</dbReference>
<organism evidence="2">
    <name type="scientific">Cuerna arida</name>
    <dbReference type="NCBI Taxonomy" id="1464854"/>
    <lineage>
        <taxon>Eukaryota</taxon>
        <taxon>Metazoa</taxon>
        <taxon>Ecdysozoa</taxon>
        <taxon>Arthropoda</taxon>
        <taxon>Hexapoda</taxon>
        <taxon>Insecta</taxon>
        <taxon>Pterygota</taxon>
        <taxon>Neoptera</taxon>
        <taxon>Paraneoptera</taxon>
        <taxon>Hemiptera</taxon>
        <taxon>Auchenorrhyncha</taxon>
        <taxon>Membracoidea</taxon>
        <taxon>Cicadellidae</taxon>
        <taxon>Cicadellinae</taxon>
        <taxon>Proconiini</taxon>
        <taxon>Cuerna</taxon>
    </lineage>
</organism>